<sequence length="96" mass="10306">MGVREGQSRAKGRFLHFNMGLLPGPGDRVHTCPLASSCCVHSVLFTFSSRPRTLPFCLQVVTSTRGIYQDFAGLKSGISGLATTHTLSSRLAANQP</sequence>
<comment type="caution">
    <text evidence="1">The sequence shown here is derived from an EMBL/GenBank/DDBJ whole genome shotgun (WGS) entry which is preliminary data.</text>
</comment>
<evidence type="ECO:0000313" key="1">
    <source>
        <dbReference type="EMBL" id="VEL08173.1"/>
    </source>
</evidence>
<proteinExistence type="predicted"/>
<dbReference type="AlphaFoldDB" id="A0A448WC57"/>
<organism evidence="1 2">
    <name type="scientific">Protopolystoma xenopodis</name>
    <dbReference type="NCBI Taxonomy" id="117903"/>
    <lineage>
        <taxon>Eukaryota</taxon>
        <taxon>Metazoa</taxon>
        <taxon>Spiralia</taxon>
        <taxon>Lophotrochozoa</taxon>
        <taxon>Platyhelminthes</taxon>
        <taxon>Monogenea</taxon>
        <taxon>Polyopisthocotylea</taxon>
        <taxon>Polystomatidea</taxon>
        <taxon>Polystomatidae</taxon>
        <taxon>Protopolystoma</taxon>
    </lineage>
</organism>
<protein>
    <submittedName>
        <fullName evidence="1">Uncharacterized protein</fullName>
    </submittedName>
</protein>
<gene>
    <name evidence="1" type="ORF">PXEA_LOCUS1613</name>
</gene>
<dbReference type="Proteomes" id="UP000784294">
    <property type="component" value="Unassembled WGS sequence"/>
</dbReference>
<evidence type="ECO:0000313" key="2">
    <source>
        <dbReference type="Proteomes" id="UP000784294"/>
    </source>
</evidence>
<accession>A0A448WC57</accession>
<keyword evidence="2" id="KW-1185">Reference proteome</keyword>
<dbReference type="EMBL" id="CAAALY010003300">
    <property type="protein sequence ID" value="VEL08173.1"/>
    <property type="molecule type" value="Genomic_DNA"/>
</dbReference>
<name>A0A448WC57_9PLAT</name>
<reference evidence="1" key="1">
    <citation type="submission" date="2018-11" db="EMBL/GenBank/DDBJ databases">
        <authorList>
            <consortium name="Pathogen Informatics"/>
        </authorList>
    </citation>
    <scope>NUCLEOTIDE SEQUENCE</scope>
</reference>